<dbReference type="PANTHER" id="PTHR36974:SF1">
    <property type="entry name" value="DOXX FAMILY MEMBRANE PROTEIN"/>
    <property type="match status" value="1"/>
</dbReference>
<dbReference type="OrthoDB" id="3267646at2"/>
<evidence type="ECO:0000313" key="3">
    <source>
        <dbReference type="Proteomes" id="UP000186132"/>
    </source>
</evidence>
<dbReference type="Proteomes" id="UP000186132">
    <property type="component" value="Unassembled WGS sequence"/>
</dbReference>
<name>A0A1M5PGS1_9ACTN</name>
<evidence type="ECO:0000256" key="1">
    <source>
        <dbReference type="SAM" id="Phobius"/>
    </source>
</evidence>
<feature type="transmembrane region" description="Helical" evidence="1">
    <location>
        <begin position="67"/>
        <end position="84"/>
    </location>
</feature>
<dbReference type="RefSeq" id="WP_073391300.1">
    <property type="nucleotide sequence ID" value="NZ_FQVU01000004.1"/>
</dbReference>
<keyword evidence="3" id="KW-1185">Reference proteome</keyword>
<dbReference type="AlphaFoldDB" id="A0A1M5PGS1"/>
<protein>
    <submittedName>
        <fullName evidence="2">Uncharacterized membrane protein</fullName>
    </submittedName>
</protein>
<keyword evidence="1" id="KW-1133">Transmembrane helix</keyword>
<gene>
    <name evidence="2" type="ORF">SAMN05443575_3071</name>
</gene>
<proteinExistence type="predicted"/>
<evidence type="ECO:0000313" key="2">
    <source>
        <dbReference type="EMBL" id="SHH00649.1"/>
    </source>
</evidence>
<accession>A0A1M5PGS1</accession>
<keyword evidence="1" id="KW-0472">Membrane</keyword>
<reference evidence="2 3" key="1">
    <citation type="submission" date="2016-11" db="EMBL/GenBank/DDBJ databases">
        <authorList>
            <person name="Jaros S."/>
            <person name="Januszkiewicz K."/>
            <person name="Wedrychowicz H."/>
        </authorList>
    </citation>
    <scope>NUCLEOTIDE SEQUENCE [LARGE SCALE GENOMIC DNA]</scope>
    <source>
        <strain evidence="2 3">DSM 45627</strain>
    </source>
</reference>
<dbReference type="PANTHER" id="PTHR36974">
    <property type="entry name" value="MEMBRANE PROTEIN-RELATED"/>
    <property type="match status" value="1"/>
</dbReference>
<keyword evidence="1" id="KW-0812">Transmembrane</keyword>
<organism evidence="2 3">
    <name type="scientific">Jatrophihabitans endophyticus</name>
    <dbReference type="NCBI Taxonomy" id="1206085"/>
    <lineage>
        <taxon>Bacteria</taxon>
        <taxon>Bacillati</taxon>
        <taxon>Actinomycetota</taxon>
        <taxon>Actinomycetes</taxon>
        <taxon>Jatrophihabitantales</taxon>
        <taxon>Jatrophihabitantaceae</taxon>
        <taxon>Jatrophihabitans</taxon>
    </lineage>
</organism>
<dbReference type="EMBL" id="FQVU01000004">
    <property type="protein sequence ID" value="SHH00649.1"/>
    <property type="molecule type" value="Genomic_DNA"/>
</dbReference>
<dbReference type="STRING" id="1206085.SAMN05443575_3071"/>
<sequence>MDVTRTRATALAGLLAGAGATHFAVPGIFDAMIPDALPGTARTWTIGSGALELSVGAAVLVPATRRWGALAAAALFVGVLPGNVKMALDARRSDSPAYRTGTLLRLPLQAPLIVWAWRVYRDA</sequence>